<dbReference type="Proteomes" id="UP000627155">
    <property type="component" value="Chromosome"/>
</dbReference>
<dbReference type="PANTHER" id="PTHR34473:SF2">
    <property type="entry name" value="UPF0699 TRANSMEMBRANE PROTEIN YDBT"/>
    <property type="match status" value="1"/>
</dbReference>
<dbReference type="Pfam" id="PF03703">
    <property type="entry name" value="bPH_2"/>
    <property type="match status" value="1"/>
</dbReference>
<sequence length="160" mass="18948">MLPRYRMDKKGMTVERIGSLITISIFTLIFIILLVVFEIWLKDVSKWFLSIPLALIVFTCIYGMIIQPYYMYRNFRYEIHDDEINIKSGIFMIRETTIPMGRIQNVDLYEGFIMRKYHLANITLSTAGGNETIQYLNKDKANDLKHAIQNRIENDFNQHK</sequence>
<keyword evidence="1" id="KW-0472">Membrane</keyword>
<feature type="domain" description="YdbS-like PH" evidence="2">
    <location>
        <begin position="72"/>
        <end position="147"/>
    </location>
</feature>
<name>A0A2T4PTD2_9STAP</name>
<keyword evidence="1" id="KW-0812">Transmembrane</keyword>
<feature type="transmembrane region" description="Helical" evidence="1">
    <location>
        <begin position="20"/>
        <end position="41"/>
    </location>
</feature>
<evidence type="ECO:0000313" key="4">
    <source>
        <dbReference type="EMBL" id="QRO84229.1"/>
    </source>
</evidence>
<accession>A0A2T4PTD2</accession>
<dbReference type="EMBL" id="PZFK01000012">
    <property type="protein sequence ID" value="PTI29655.1"/>
    <property type="molecule type" value="Genomic_DNA"/>
</dbReference>
<gene>
    <name evidence="3" type="ORF">BU072_07355</name>
    <name evidence="4" type="ORF">I6J37_08335</name>
</gene>
<keyword evidence="1" id="KW-1133">Transmembrane helix</keyword>
<evidence type="ECO:0000313" key="5">
    <source>
        <dbReference type="Proteomes" id="UP000241209"/>
    </source>
</evidence>
<reference evidence="3 5" key="1">
    <citation type="journal article" date="2016" name="Front. Microbiol.">
        <title>Comprehensive Phylogenetic Analysis of Bovine Non-aureus Staphylococci Species Based on Whole-Genome Sequencing.</title>
        <authorList>
            <person name="Naushad S."/>
            <person name="Barkema H.W."/>
            <person name="Luby C."/>
            <person name="Condas L.A."/>
            <person name="Nobrega D.B."/>
            <person name="Carson D.A."/>
            <person name="De Buck J."/>
        </authorList>
    </citation>
    <scope>NUCLEOTIDE SEQUENCE [LARGE SCALE GENOMIC DNA]</scope>
    <source>
        <strain evidence="3 5">SNUC 2204</strain>
    </source>
</reference>
<proteinExistence type="predicted"/>
<dbReference type="EMBL" id="CP069486">
    <property type="protein sequence ID" value="QRO84229.1"/>
    <property type="molecule type" value="Genomic_DNA"/>
</dbReference>
<evidence type="ECO:0000313" key="3">
    <source>
        <dbReference type="EMBL" id="PTI29655.1"/>
    </source>
</evidence>
<dbReference type="PANTHER" id="PTHR34473">
    <property type="entry name" value="UPF0699 TRANSMEMBRANE PROTEIN YDBS"/>
    <property type="match status" value="1"/>
</dbReference>
<dbReference type="Proteomes" id="UP000241209">
    <property type="component" value="Unassembled WGS sequence"/>
</dbReference>
<evidence type="ECO:0000259" key="2">
    <source>
        <dbReference type="Pfam" id="PF03703"/>
    </source>
</evidence>
<dbReference type="InterPro" id="IPR005182">
    <property type="entry name" value="YdbS-like_PH"/>
</dbReference>
<dbReference type="RefSeq" id="WP_016910946.1">
    <property type="nucleotide sequence ID" value="NZ_CANQVP010000044.1"/>
</dbReference>
<reference evidence="4 6" key="3">
    <citation type="submission" date="2021-02" db="EMBL/GenBank/DDBJ databases">
        <title>FDA dAtabase for Regulatory Grade micrObial Sequences (FDA-ARGOS): Supporting development and validation of Infectious Disease Dx tests.</title>
        <authorList>
            <person name="Sproer C."/>
            <person name="Gronow S."/>
            <person name="Severitt S."/>
            <person name="Schroder I."/>
            <person name="Tallon L."/>
            <person name="Sadzewicz L."/>
            <person name="Zhao X."/>
            <person name="Boylan J."/>
            <person name="Ott S."/>
            <person name="Bowen H."/>
            <person name="Vavikolanu K."/>
            <person name="Mehta A."/>
            <person name="Aluvathingal J."/>
            <person name="Nadendla S."/>
            <person name="Lowell S."/>
            <person name="Myers T."/>
            <person name="Yan Y."/>
            <person name="Sichtig H."/>
        </authorList>
    </citation>
    <scope>NUCLEOTIDE SEQUENCE [LARGE SCALE GENOMIC DNA]</scope>
    <source>
        <strain evidence="4 6">FDAARGOS_1207</strain>
    </source>
</reference>
<protein>
    <submittedName>
        <fullName evidence="4">PH domain-containing protein</fullName>
    </submittedName>
</protein>
<reference evidence="3" key="2">
    <citation type="submission" date="2018-03" db="EMBL/GenBank/DDBJ databases">
        <authorList>
            <person name="Keele B.F."/>
        </authorList>
    </citation>
    <scope>NUCLEOTIDE SEQUENCE</scope>
    <source>
        <strain evidence="3">SNUC 2204</strain>
    </source>
</reference>
<dbReference type="STRING" id="1167632.GCA_000286335_00220"/>
<keyword evidence="6" id="KW-1185">Reference proteome</keyword>
<evidence type="ECO:0000256" key="1">
    <source>
        <dbReference type="SAM" id="Phobius"/>
    </source>
</evidence>
<dbReference type="OrthoDB" id="1750577at2"/>
<feature type="transmembrane region" description="Helical" evidence="1">
    <location>
        <begin position="47"/>
        <end position="66"/>
    </location>
</feature>
<dbReference type="AlphaFoldDB" id="A0A2T4PTD2"/>
<organism evidence="3 5">
    <name type="scientific">Mammaliicoccus vitulinus</name>
    <dbReference type="NCBI Taxonomy" id="71237"/>
    <lineage>
        <taxon>Bacteria</taxon>
        <taxon>Bacillati</taxon>
        <taxon>Bacillota</taxon>
        <taxon>Bacilli</taxon>
        <taxon>Bacillales</taxon>
        <taxon>Staphylococcaceae</taxon>
        <taxon>Mammaliicoccus</taxon>
    </lineage>
</organism>
<evidence type="ECO:0000313" key="6">
    <source>
        <dbReference type="Proteomes" id="UP000627155"/>
    </source>
</evidence>